<comment type="caution">
    <text evidence="1">The sequence shown here is derived from an EMBL/GenBank/DDBJ whole genome shotgun (WGS) entry which is preliminary data.</text>
</comment>
<organism evidence="1 2">
    <name type="scientific">Photobacterium kishitanii</name>
    <dbReference type="NCBI Taxonomy" id="318456"/>
    <lineage>
        <taxon>Bacteria</taxon>
        <taxon>Pseudomonadati</taxon>
        <taxon>Pseudomonadota</taxon>
        <taxon>Gammaproteobacteria</taxon>
        <taxon>Vibrionales</taxon>
        <taxon>Vibrionaceae</taxon>
        <taxon>Photobacterium</taxon>
    </lineage>
</organism>
<gene>
    <name evidence="1" type="ORF">C0W53_17180</name>
</gene>
<protein>
    <submittedName>
        <fullName evidence="1">Uncharacterized protein</fullName>
    </submittedName>
</protein>
<dbReference type="Proteomes" id="UP000240728">
    <property type="component" value="Unassembled WGS sequence"/>
</dbReference>
<dbReference type="AlphaFoldDB" id="A0AAX0YUZ9"/>
<name>A0AAX0YUZ9_9GAMM</name>
<dbReference type="RefSeq" id="WP_045043970.1">
    <property type="nucleotide sequence ID" value="NZ_JZTB01000026.1"/>
</dbReference>
<accession>A0AAX0YUZ9</accession>
<reference evidence="1 2" key="1">
    <citation type="submission" date="2018-01" db="EMBL/GenBank/DDBJ databases">
        <title>Whole genome sequencing of Histamine producing bacteria.</title>
        <authorList>
            <person name="Butler K."/>
        </authorList>
    </citation>
    <scope>NUCLEOTIDE SEQUENCE [LARGE SCALE GENOMIC DNA]</scope>
    <source>
        <strain evidence="1 2">A1-4</strain>
    </source>
</reference>
<proteinExistence type="predicted"/>
<dbReference type="EMBL" id="PYOZ01000013">
    <property type="protein sequence ID" value="PSX43681.1"/>
    <property type="molecule type" value="Genomic_DNA"/>
</dbReference>
<keyword evidence="2" id="KW-1185">Reference proteome</keyword>
<sequence>MSFFYIEPEVSGGLGPKTIMDTSAHPPVIDKLNYEFESWLGDDIIESFPCYLVTEKLAKQLLLNNFSGFLLDHVLVSTSEDFTELNEGESLPKFYWLKIKGIAMEDDFGLSADFRLVISQNILNILNLNRICNADIEIVTIGNESV</sequence>
<evidence type="ECO:0000313" key="2">
    <source>
        <dbReference type="Proteomes" id="UP000240728"/>
    </source>
</evidence>
<evidence type="ECO:0000313" key="1">
    <source>
        <dbReference type="EMBL" id="PSX43681.1"/>
    </source>
</evidence>